<keyword evidence="5" id="KW-1185">Reference proteome</keyword>
<organism evidence="2 4">
    <name type="scientific">Ustilago bromivora</name>
    <dbReference type="NCBI Taxonomy" id="307758"/>
    <lineage>
        <taxon>Eukaryota</taxon>
        <taxon>Fungi</taxon>
        <taxon>Dikarya</taxon>
        <taxon>Basidiomycota</taxon>
        <taxon>Ustilaginomycotina</taxon>
        <taxon>Ustilaginomycetes</taxon>
        <taxon>Ustilaginales</taxon>
        <taxon>Ustilaginaceae</taxon>
        <taxon>Ustilago</taxon>
    </lineage>
</organism>
<feature type="compositionally biased region" description="Polar residues" evidence="1">
    <location>
        <begin position="402"/>
        <end position="416"/>
    </location>
</feature>
<dbReference type="Proteomes" id="UP000179920">
    <property type="component" value="Chromosome XVIII"/>
</dbReference>
<feature type="region of interest" description="Disordered" evidence="1">
    <location>
        <begin position="295"/>
        <end position="416"/>
    </location>
</feature>
<dbReference type="EMBL" id="LT558134">
    <property type="protein sequence ID" value="SAM85624.1"/>
    <property type="molecule type" value="Genomic_DNA"/>
</dbReference>
<feature type="compositionally biased region" description="Basic and acidic residues" evidence="1">
    <location>
        <begin position="348"/>
        <end position="357"/>
    </location>
</feature>
<sequence length="436" mass="47708">MNLSDLASYFEQTATRMPAMPSSPQSDLGLLSIKHAPPAERSTSFDIYPLQLKQEESDSGSYNSTPLDTSIAALWTHLPPSYRSTEAFSSGSDSSYYPSQTVSSQSSSSTLPSTVPTSEPTPNAAETILDIWQPASAPCQPAHLQYTPGFPNSFTHMPSPSVKPVRTMEDRQSMQRDDEPLKKIEESIHCFWLVSENRMKQMQDELTGMATRLKASESEQNKISENMAQVMPLQVQMTEKAIQAVDERKLIFSRIKALEQSTETWQKEMNKTLQEMQSEFRAGIETMLELAPKGRKAPIPKPVAEAASTASTSAPASAPAAGAAKTNNKRASPQSKKPAANVKKSKLQSKDDTEGKDAAVPTVSTPADTALAKAEDANPALSARPQRLSVKPPRGPYDLMHSQPQLRSSTPNMHDYQRSYSSLVMAIRPQRGHAQA</sequence>
<reference evidence="2" key="2">
    <citation type="submission" date="2016-04" db="EMBL/GenBank/DDBJ databases">
        <authorList>
            <person name="Evans L.H."/>
            <person name="Alamgir A."/>
            <person name="Owens N."/>
            <person name="Weber N.D."/>
            <person name="Virtaneva K."/>
            <person name="Barbian K."/>
            <person name="Babar A."/>
            <person name="Rosenke K."/>
        </authorList>
    </citation>
    <scope>NUCLEOTIDE SEQUENCE</scope>
    <source>
        <strain evidence="2">UB2112</strain>
    </source>
</reference>
<feature type="compositionally biased region" description="Polar residues" evidence="1">
    <location>
        <begin position="325"/>
        <end position="335"/>
    </location>
</feature>
<feature type="compositionally biased region" description="Low complexity" evidence="1">
    <location>
        <begin position="89"/>
        <end position="122"/>
    </location>
</feature>
<protein>
    <submittedName>
        <fullName evidence="2">Uncharacterized protein</fullName>
    </submittedName>
</protein>
<name>A0A1K0HKH9_9BASI</name>
<evidence type="ECO:0000313" key="3">
    <source>
        <dbReference type="EMBL" id="SYW76116.1"/>
    </source>
</evidence>
<reference evidence="3" key="3">
    <citation type="submission" date="2018-08" db="EMBL/GenBank/DDBJ databases">
        <authorList>
            <person name="Guldener U."/>
        </authorList>
    </citation>
    <scope>NUCLEOTIDE SEQUENCE</scope>
    <source>
        <strain evidence="3">UB2</strain>
    </source>
</reference>
<feature type="region of interest" description="Disordered" evidence="1">
    <location>
        <begin position="86"/>
        <end position="122"/>
    </location>
</feature>
<dbReference type="EMBL" id="ULHB01000014">
    <property type="protein sequence ID" value="SYW76116.1"/>
    <property type="molecule type" value="Genomic_DNA"/>
</dbReference>
<reference evidence="4" key="1">
    <citation type="submission" date="2016-04" db="EMBL/GenBank/DDBJ databases">
        <authorList>
            <person name="Guldener U."/>
            <person name="Guldener U."/>
        </authorList>
    </citation>
    <scope>NUCLEOTIDE SEQUENCE [LARGE SCALE GENOMIC DNA]</scope>
    <source>
        <strain evidence="4">UB2112</strain>
    </source>
</reference>
<dbReference type="OrthoDB" id="2556779at2759"/>
<evidence type="ECO:0000313" key="2">
    <source>
        <dbReference type="EMBL" id="SAM85624.1"/>
    </source>
</evidence>
<evidence type="ECO:0000313" key="5">
    <source>
        <dbReference type="Proteomes" id="UP000658997"/>
    </source>
</evidence>
<proteinExistence type="predicted"/>
<accession>A0A1K0HKH9</accession>
<dbReference type="Proteomes" id="UP000658997">
    <property type="component" value="Unassembled WGS sequence"/>
</dbReference>
<evidence type="ECO:0000256" key="1">
    <source>
        <dbReference type="SAM" id="MobiDB-lite"/>
    </source>
</evidence>
<feature type="compositionally biased region" description="Low complexity" evidence="1">
    <location>
        <begin position="304"/>
        <end position="324"/>
    </location>
</feature>
<gene>
    <name evidence="3" type="ORF">UBRO2_01187</name>
    <name evidence="2" type="ORF">UBRO_08203</name>
</gene>
<dbReference type="AlphaFoldDB" id="A0A1K0HKH9"/>
<evidence type="ECO:0000313" key="4">
    <source>
        <dbReference type="Proteomes" id="UP000179920"/>
    </source>
</evidence>